<protein>
    <recommendedName>
        <fullName evidence="1">Glucosidase 2 subunit beta</fullName>
    </recommendedName>
</protein>
<keyword evidence="5" id="KW-0175">Coiled coil</keyword>
<evidence type="ECO:0000256" key="5">
    <source>
        <dbReference type="SAM" id="Coils"/>
    </source>
</evidence>
<feature type="chain" id="PRO_5016096778" description="Glucosidase 2 subunit beta" evidence="7">
    <location>
        <begin position="20"/>
        <end position="570"/>
    </location>
</feature>
<keyword evidence="3" id="KW-0256">Endoplasmic reticulum</keyword>
<keyword evidence="4" id="KW-1015">Disulfide bond</keyword>
<dbReference type="SUPFAM" id="SSF50911">
    <property type="entry name" value="Mannose 6-phosphate receptor domain"/>
    <property type="match status" value="1"/>
</dbReference>
<evidence type="ECO:0000256" key="6">
    <source>
        <dbReference type="SAM" id="MobiDB-lite"/>
    </source>
</evidence>
<proteinExistence type="predicted"/>
<dbReference type="Gene3D" id="2.70.130.10">
    <property type="entry name" value="Mannose-6-phosphate receptor binding domain"/>
    <property type="match status" value="1"/>
</dbReference>
<dbReference type="AlphaFoldDB" id="A0A2V0PII1"/>
<keyword evidence="10" id="KW-1185">Reference proteome</keyword>
<dbReference type="FunCoup" id="A0A2V0PII1">
    <property type="interactions" value="2124"/>
</dbReference>
<dbReference type="GO" id="GO:0017177">
    <property type="term" value="C:glucosidase II complex"/>
    <property type="evidence" value="ECO:0007669"/>
    <property type="project" value="TreeGrafter"/>
</dbReference>
<dbReference type="InterPro" id="IPR044865">
    <property type="entry name" value="MRH_dom"/>
</dbReference>
<feature type="domain" description="MRH" evidence="8">
    <location>
        <begin position="424"/>
        <end position="521"/>
    </location>
</feature>
<name>A0A2V0PII1_9CHLO</name>
<dbReference type="Proteomes" id="UP000247498">
    <property type="component" value="Unassembled WGS sequence"/>
</dbReference>
<dbReference type="InterPro" id="IPR039794">
    <property type="entry name" value="Gtb1-like"/>
</dbReference>
<gene>
    <name evidence="9" type="ORF">Rsub_09870</name>
</gene>
<dbReference type="InParanoid" id="A0A2V0PII1"/>
<dbReference type="STRING" id="307507.A0A2V0PII1"/>
<dbReference type="PANTHER" id="PTHR12630">
    <property type="entry name" value="N-LINKED OLIGOSACCHARIDE PROCESSING"/>
    <property type="match status" value="1"/>
</dbReference>
<dbReference type="EMBL" id="BDRX01000088">
    <property type="protein sequence ID" value="GBF96865.1"/>
    <property type="molecule type" value="Genomic_DNA"/>
</dbReference>
<accession>A0A2V0PII1</accession>
<evidence type="ECO:0000256" key="7">
    <source>
        <dbReference type="SAM" id="SignalP"/>
    </source>
</evidence>
<feature type="compositionally biased region" description="Low complexity" evidence="6">
    <location>
        <begin position="221"/>
        <end position="246"/>
    </location>
</feature>
<organism evidence="9 10">
    <name type="scientific">Raphidocelis subcapitata</name>
    <dbReference type="NCBI Taxonomy" id="307507"/>
    <lineage>
        <taxon>Eukaryota</taxon>
        <taxon>Viridiplantae</taxon>
        <taxon>Chlorophyta</taxon>
        <taxon>core chlorophytes</taxon>
        <taxon>Chlorophyceae</taxon>
        <taxon>CS clade</taxon>
        <taxon>Sphaeropleales</taxon>
        <taxon>Selenastraceae</taxon>
        <taxon>Raphidocelis</taxon>
    </lineage>
</organism>
<dbReference type="InterPro" id="IPR028146">
    <property type="entry name" value="PRKCSH_N"/>
</dbReference>
<dbReference type="InterPro" id="IPR009011">
    <property type="entry name" value="Man6P_isomerase_rcpt-bd_dom_sf"/>
</dbReference>
<feature type="signal peptide" evidence="7">
    <location>
        <begin position="1"/>
        <end position="19"/>
    </location>
</feature>
<dbReference type="PROSITE" id="PS51914">
    <property type="entry name" value="MRH"/>
    <property type="match status" value="1"/>
</dbReference>
<keyword evidence="2 7" id="KW-0732">Signal</keyword>
<reference evidence="9 10" key="1">
    <citation type="journal article" date="2018" name="Sci. Rep.">
        <title>Raphidocelis subcapitata (=Pseudokirchneriella subcapitata) provides an insight into genome evolution and environmental adaptations in the Sphaeropleales.</title>
        <authorList>
            <person name="Suzuki S."/>
            <person name="Yamaguchi H."/>
            <person name="Nakajima N."/>
            <person name="Kawachi M."/>
        </authorList>
    </citation>
    <scope>NUCLEOTIDE SEQUENCE [LARGE SCALE GENOMIC DNA]</scope>
    <source>
        <strain evidence="9 10">NIES-35</strain>
    </source>
</reference>
<comment type="caution">
    <text evidence="9">The sequence shown here is derived from an EMBL/GenBank/DDBJ whole genome shotgun (WGS) entry which is preliminary data.</text>
</comment>
<feature type="compositionally biased region" description="Basic and acidic residues" evidence="6">
    <location>
        <begin position="202"/>
        <end position="220"/>
    </location>
</feature>
<evidence type="ECO:0000256" key="1">
    <source>
        <dbReference type="ARBA" id="ARBA00022387"/>
    </source>
</evidence>
<feature type="compositionally biased region" description="Acidic residues" evidence="6">
    <location>
        <begin position="344"/>
        <end position="381"/>
    </location>
</feature>
<evidence type="ECO:0000313" key="10">
    <source>
        <dbReference type="Proteomes" id="UP000247498"/>
    </source>
</evidence>
<feature type="coiled-coil region" evidence="5">
    <location>
        <begin position="517"/>
        <end position="566"/>
    </location>
</feature>
<dbReference type="PANTHER" id="PTHR12630:SF1">
    <property type="entry name" value="GLUCOSIDASE 2 SUBUNIT BETA"/>
    <property type="match status" value="1"/>
</dbReference>
<dbReference type="Pfam" id="PF12999">
    <property type="entry name" value="PRKCSH-like"/>
    <property type="match status" value="1"/>
</dbReference>
<dbReference type="InterPro" id="IPR036607">
    <property type="entry name" value="PRKCSH"/>
</dbReference>
<evidence type="ECO:0000259" key="8">
    <source>
        <dbReference type="PROSITE" id="PS51914"/>
    </source>
</evidence>
<dbReference type="OrthoDB" id="28322at2759"/>
<evidence type="ECO:0000313" key="9">
    <source>
        <dbReference type="EMBL" id="GBF96865.1"/>
    </source>
</evidence>
<evidence type="ECO:0000256" key="2">
    <source>
        <dbReference type="ARBA" id="ARBA00022729"/>
    </source>
</evidence>
<dbReference type="GO" id="GO:0006491">
    <property type="term" value="P:N-glycan processing"/>
    <property type="evidence" value="ECO:0007669"/>
    <property type="project" value="TreeGrafter"/>
</dbReference>
<dbReference type="Pfam" id="PF13015">
    <property type="entry name" value="PRKCSH_1"/>
    <property type="match status" value="1"/>
</dbReference>
<evidence type="ECO:0000256" key="4">
    <source>
        <dbReference type="ARBA" id="ARBA00023157"/>
    </source>
</evidence>
<feature type="compositionally biased region" description="Low complexity" evidence="6">
    <location>
        <begin position="268"/>
        <end position="297"/>
    </location>
</feature>
<feature type="region of interest" description="Disordered" evidence="6">
    <location>
        <begin position="202"/>
        <end position="381"/>
    </location>
</feature>
<evidence type="ECO:0000256" key="3">
    <source>
        <dbReference type="ARBA" id="ARBA00022824"/>
    </source>
</evidence>
<sequence>MRAALGLLLLLAACAGGVAAHVRGVRPELAAKYEGEEFTCLDGSLTLPASAINDDWCQCPDGSDEPGTSACGNGVFYCRNRGHEPKVMSTAFVDDGVCDCCDGTDELEGCKNTCIEKNAAVREGLLQQVDEYKQALAKRRDYAAGAAQERKDMKERLGSIDSDIEAAGKEVVRLAGERDALIGTAEERRAVRQEKLRAEAAQRAAEEAETKAKAAADAEKAAAAAAEQQQQEQEQQQEQQQQAAGEGEAEETEEERGRRIAAQWTKDPAAAGAAASKPSGDAAAPAAPEGGEAQAAGGEEGDKGWLQSTWSKLKGAVSGEAPSPPPPPPCDEEWDASCPHPEEGEADAEEGEGDEGYSPAPDDDEEPFTPAQEDADSDPELEGANSAYAAAEERVTALKGEKELLQRQVTFDYGADDAWLALSRHCAEAREPQYTYRLCLFDRAAQVDNGAGHETNLGKWRGFEKGYTEGVFENGDWCHQAPARSMRVTFVCGTDEAAWGGGEPSTCAYAATMSTPAACKEEQLKALEDRLAALIREEEELAGEIAAEEAARAAALKAQREAAEAARDEL</sequence>
<feature type="coiled-coil region" evidence="5">
    <location>
        <begin position="381"/>
        <end position="408"/>
    </location>
</feature>